<protein>
    <submittedName>
        <fullName evidence="4">Band 7 domain-containing protein</fullName>
    </submittedName>
</protein>
<dbReference type="WBParaSite" id="Gr19_v10_g9265.t1">
    <property type="protein sequence ID" value="Gr19_v10_g9265.t1"/>
    <property type="gene ID" value="Gr19_v10_g9265"/>
</dbReference>
<keyword evidence="3" id="KW-1185">Reference proteome</keyword>
<dbReference type="Gene3D" id="3.30.479.30">
    <property type="entry name" value="Band 7 domain"/>
    <property type="match status" value="1"/>
</dbReference>
<comment type="similarity">
    <text evidence="1">Belongs to the band 7/mec-2 family.</text>
</comment>
<dbReference type="CDD" id="cd08829">
    <property type="entry name" value="SPFH_paraslipin"/>
    <property type="match status" value="1"/>
</dbReference>
<dbReference type="Pfam" id="PF01145">
    <property type="entry name" value="Band_7"/>
    <property type="match status" value="1"/>
</dbReference>
<dbReference type="PANTHER" id="PTHR43327:SF10">
    <property type="entry name" value="STOMATIN-LIKE PROTEIN 2, MITOCHONDRIAL"/>
    <property type="match status" value="1"/>
</dbReference>
<accession>A0A914IC77</accession>
<dbReference type="GO" id="GO:0007005">
    <property type="term" value="P:mitochondrion organization"/>
    <property type="evidence" value="ECO:0007669"/>
    <property type="project" value="TreeGrafter"/>
</dbReference>
<name>A0A914IC77_GLORO</name>
<sequence length="961" mass="111119">MRKMLLYYTFVNCVSEIAYFRVVNSNPEVCANLKLGLSYYGHSQIFEQLEQHIANEINKNILCPEEAPLPQAVVDQLLMLSFTFALRFIASVDLRYYDFFGDWQTETLLSAYKILSTSNDDTNGVFPFQIFKISSFKTLRVIEFTNQKITNQTSEPNQYIENFKFLLKLSDYSLTLFEVYKLLETILMEAKGMDNESNVRAIGEQPRALYTFVKQYFVDKIDSKFSSKVRTLKKKWLRCALVRFGKGLDKRTYDYSEFTKYFKDMKNECKKVDCELLSDSDSIFLGMPFKISFFAIEFELFHEPLTNYPKFIAKDDRQFKGFVVSFADALPERLLERLYTVTQEGASICLIGNKFDFVQTMRKVASPEQLEFLDTPIENYSFFEFKTNILHKMVEINLPNWKLPEYMQNRIINELQQAMVKENFNFIFSLSDYTATLYELLKMAKKLGEMKKNHEIRINSESKIFVEIMKYLKQLQEPIQINPENEFCVLAYFVEDLLVEFATENQIPNVESIELAIAHFILTKEEFCTEDALENDVKKYFDENFVNGINIDFSPRDELQQIVPEIIKEIKQMLQDANWNYANLKRIKIVEWDLLKFDLHKMGNDQKWEEIKQLRGEWKKAFNNWYFKQNKYAWVVERAGKFNRILDSGMHIVAPFIDVIRYQHCLKEMCIEIPQQEAITKDNVQLDLDAILYVQVVDPYKLAQTVMRAEVGKLMLDNVFHERANLNMAIVEGIKESASPWGLICLRYEIRTMNMPPEIQRAMKMQVEAERKKRAAILESEGICEAEKNRAEGEKQARILRSEAQMQEQVNKSMGLAKAAEAEKIQRILESEADMQIKVNMALGLAKSADSEKTSCIVLAEADEQQQVIRSRGLARAIETEAEARAKALERMAEGIEKVGGTSAAAFVTADNYVKAFANLAKSSNTLIIPSNSSDISGMVTQAMSIYGKIADAGAKHTSKN</sequence>
<organism evidence="3 4">
    <name type="scientific">Globodera rostochiensis</name>
    <name type="common">Golden nematode worm</name>
    <name type="synonym">Heterodera rostochiensis</name>
    <dbReference type="NCBI Taxonomy" id="31243"/>
    <lineage>
        <taxon>Eukaryota</taxon>
        <taxon>Metazoa</taxon>
        <taxon>Ecdysozoa</taxon>
        <taxon>Nematoda</taxon>
        <taxon>Chromadorea</taxon>
        <taxon>Rhabditida</taxon>
        <taxon>Tylenchina</taxon>
        <taxon>Tylenchomorpha</taxon>
        <taxon>Tylenchoidea</taxon>
        <taxon>Heteroderidae</taxon>
        <taxon>Heteroderinae</taxon>
        <taxon>Globodera</taxon>
    </lineage>
</organism>
<dbReference type="SMART" id="SM00244">
    <property type="entry name" value="PHB"/>
    <property type="match status" value="1"/>
</dbReference>
<evidence type="ECO:0000259" key="2">
    <source>
        <dbReference type="SMART" id="SM00244"/>
    </source>
</evidence>
<dbReference type="PANTHER" id="PTHR43327">
    <property type="entry name" value="STOMATIN-LIKE PROTEIN 2, MITOCHONDRIAL"/>
    <property type="match status" value="1"/>
</dbReference>
<dbReference type="InterPro" id="IPR001107">
    <property type="entry name" value="Band_7"/>
</dbReference>
<dbReference type="InterPro" id="IPR036013">
    <property type="entry name" value="Band_7/SPFH_dom_sf"/>
</dbReference>
<proteinExistence type="inferred from homology"/>
<dbReference type="GO" id="GO:0005739">
    <property type="term" value="C:mitochondrion"/>
    <property type="evidence" value="ECO:0007669"/>
    <property type="project" value="TreeGrafter"/>
</dbReference>
<dbReference type="SUPFAM" id="SSF117892">
    <property type="entry name" value="Band 7/SPFH domain"/>
    <property type="match status" value="1"/>
</dbReference>
<evidence type="ECO:0000256" key="1">
    <source>
        <dbReference type="ARBA" id="ARBA00008164"/>
    </source>
</evidence>
<evidence type="ECO:0000313" key="3">
    <source>
        <dbReference type="Proteomes" id="UP000887572"/>
    </source>
</evidence>
<reference evidence="4" key="1">
    <citation type="submission" date="2022-11" db="UniProtKB">
        <authorList>
            <consortium name="WormBaseParasite"/>
        </authorList>
    </citation>
    <scope>IDENTIFICATION</scope>
</reference>
<dbReference type="AlphaFoldDB" id="A0A914IC77"/>
<feature type="domain" description="Band 7" evidence="2">
    <location>
        <begin position="623"/>
        <end position="767"/>
    </location>
</feature>
<evidence type="ECO:0000313" key="4">
    <source>
        <dbReference type="WBParaSite" id="Gr19_v10_g9265.t1"/>
    </source>
</evidence>
<dbReference type="InterPro" id="IPR032435">
    <property type="entry name" value="STML2-like_C"/>
</dbReference>
<dbReference type="InterPro" id="IPR050710">
    <property type="entry name" value="Band7/mec-2_domain"/>
</dbReference>
<dbReference type="Pfam" id="PF16200">
    <property type="entry name" value="Band_7_C"/>
    <property type="match status" value="1"/>
</dbReference>
<dbReference type="Proteomes" id="UP000887572">
    <property type="component" value="Unplaced"/>
</dbReference>